<dbReference type="AlphaFoldDB" id="A0A1D2JFI8"/>
<evidence type="ECO:0000313" key="2">
    <source>
        <dbReference type="EMBL" id="ODH30373.1"/>
    </source>
</evidence>
<feature type="compositionally biased region" description="Gly residues" evidence="1">
    <location>
        <begin position="87"/>
        <end position="98"/>
    </location>
</feature>
<proteinExistence type="predicted"/>
<sequence>MPTLAHTLRGVFCGCYACSPRRRHNRRGKPGIECHELEDEEGHRDQGHHGQGPPTHESHAQENPAEHHEVHERPVQEKRIKKRPGKGIFGKGIIGQGGHFQDSKKKRVRSHQMSIKERARVALALKREKETDEDQAITQQTAPAGGLQQPRKSTDVAATDMSDAVVQTDVSANTQPTATSAAVIPGSMTGTASSAVITDEFGRPKQTGGGNTVVRNDDIRSQTAGSDNANQNACCEEHSTDVNAQVEAGMEEINNFNSRSGTVSVNGNGRRDGFWLPV</sequence>
<comment type="caution">
    <text evidence="2">The sequence shown here is derived from an EMBL/GenBank/DDBJ whole genome shotgun (WGS) entry which is preliminary data.</text>
</comment>
<organism evidence="2 3">
    <name type="scientific">Paracoccidioides brasiliensis</name>
    <dbReference type="NCBI Taxonomy" id="121759"/>
    <lineage>
        <taxon>Eukaryota</taxon>
        <taxon>Fungi</taxon>
        <taxon>Dikarya</taxon>
        <taxon>Ascomycota</taxon>
        <taxon>Pezizomycotina</taxon>
        <taxon>Eurotiomycetes</taxon>
        <taxon>Eurotiomycetidae</taxon>
        <taxon>Onygenales</taxon>
        <taxon>Ajellomycetaceae</taxon>
        <taxon>Paracoccidioides</taxon>
    </lineage>
</organism>
<dbReference type="EMBL" id="LZYO01000125">
    <property type="protein sequence ID" value="ODH30373.1"/>
    <property type="molecule type" value="Genomic_DNA"/>
</dbReference>
<evidence type="ECO:0000313" key="3">
    <source>
        <dbReference type="Proteomes" id="UP000242814"/>
    </source>
</evidence>
<feature type="region of interest" description="Disordered" evidence="1">
    <location>
        <begin position="40"/>
        <end position="114"/>
    </location>
</feature>
<dbReference type="Proteomes" id="UP000242814">
    <property type="component" value="Unassembled WGS sequence"/>
</dbReference>
<protein>
    <submittedName>
        <fullName evidence="2">Uncharacterized protein</fullName>
    </submittedName>
</protein>
<feature type="region of interest" description="Disordered" evidence="1">
    <location>
        <begin position="127"/>
        <end position="150"/>
    </location>
</feature>
<gene>
    <name evidence="2" type="ORF">ACO22_03584</name>
</gene>
<accession>A0A1D2JFI8</accession>
<reference evidence="2 3" key="1">
    <citation type="submission" date="2016-06" db="EMBL/GenBank/DDBJ databases">
        <authorList>
            <person name="Kjaerup R.B."/>
            <person name="Dalgaard T.S."/>
            <person name="Juul-Madsen H.R."/>
        </authorList>
    </citation>
    <scope>NUCLEOTIDE SEQUENCE [LARGE SCALE GENOMIC DNA]</scope>
    <source>
        <strain evidence="2 3">Pb300</strain>
    </source>
</reference>
<name>A0A1D2JFI8_PARBR</name>
<dbReference type="VEuPathDB" id="FungiDB:PABG_12102"/>
<feature type="compositionally biased region" description="Basic and acidic residues" evidence="1">
    <location>
        <begin position="56"/>
        <end position="78"/>
    </location>
</feature>
<dbReference type="VEuPathDB" id="FungiDB:PADG_07094"/>
<evidence type="ECO:0000256" key="1">
    <source>
        <dbReference type="SAM" id="MobiDB-lite"/>
    </source>
</evidence>